<dbReference type="Proteomes" id="UP000068196">
    <property type="component" value="Chromosome"/>
</dbReference>
<evidence type="ECO:0000313" key="2">
    <source>
        <dbReference type="Proteomes" id="UP000068196"/>
    </source>
</evidence>
<proteinExistence type="predicted"/>
<keyword evidence="2" id="KW-1185">Reference proteome</keyword>
<dbReference type="AlphaFoldDB" id="A0A0U5AWC8"/>
<evidence type="ECO:0000313" key="1">
    <source>
        <dbReference type="EMBL" id="BAU23624.1"/>
    </source>
</evidence>
<dbReference type="EMBL" id="AP014945">
    <property type="protein sequence ID" value="BAU23624.1"/>
    <property type="molecule type" value="Genomic_DNA"/>
</dbReference>
<dbReference type="KEGG" id="cthi:THC_1255"/>
<dbReference type="PATRIC" id="fig|1653476.3.peg.1306"/>
<reference evidence="2" key="2">
    <citation type="journal article" date="2016" name="Int. J. Syst. Evol. Microbiol.">
        <title>Caldimicrobium thiodismutans sp. nov., a sulfur-disproportionating bacterium isolated from a hot spring.</title>
        <authorList>
            <person name="Kojima H."/>
            <person name="Umezawa K."/>
            <person name="Fukui M."/>
        </authorList>
    </citation>
    <scope>NUCLEOTIDE SEQUENCE [LARGE SCALE GENOMIC DNA]</scope>
    <source>
        <strain evidence="2">TF1</strain>
    </source>
</reference>
<reference evidence="1 2" key="1">
    <citation type="journal article" date="2016" name="Int. J. Syst. Evol. Microbiol.">
        <title>Caldimicrobium thiodismutans sp. nov., a sulfur-disproportionating bacterium isolated from a hot spring, and emended description of the genus Caldimicrobium.</title>
        <authorList>
            <person name="Kojima H."/>
            <person name="Umezawa K."/>
            <person name="Fukui M."/>
        </authorList>
    </citation>
    <scope>NUCLEOTIDE SEQUENCE [LARGE SCALE GENOMIC DNA]</scope>
    <source>
        <strain evidence="1 2">TF1</strain>
    </source>
</reference>
<accession>A0A0U5AWC8</accession>
<protein>
    <submittedName>
        <fullName evidence="1">Uncharacterized protein</fullName>
    </submittedName>
</protein>
<sequence>MTAKTPDGKVVYHDSKIYMPVPQQLGRLDRMGRGPYDKSGILVDWALHPLEEKKEDYRILVPAKEGKPESLEYIVEFELWYHPFGKKDDYSQLWRKTTQKIKFTSKEPY</sequence>
<name>A0A0U5AWC8_9BACT</name>
<dbReference type="STRING" id="1653476.THC_1255"/>
<gene>
    <name evidence="1" type="ORF">THC_1255</name>
</gene>
<organism evidence="1 2">
    <name type="scientific">Caldimicrobium thiodismutans</name>
    <dbReference type="NCBI Taxonomy" id="1653476"/>
    <lineage>
        <taxon>Bacteria</taxon>
        <taxon>Pseudomonadati</taxon>
        <taxon>Thermodesulfobacteriota</taxon>
        <taxon>Thermodesulfobacteria</taxon>
        <taxon>Thermodesulfobacteriales</taxon>
        <taxon>Thermodesulfobacteriaceae</taxon>
        <taxon>Caldimicrobium</taxon>
    </lineage>
</organism>